<sequence length="392" mass="41705">MTALPDTDLAATLARARDLGREFAARAARYDETGEFPVANFEALHEAGLLGLTTAREHGGLGGGLRDALAAVSAVARGDPSTALVYAMHLNNQYSASHSGKWPAHLVERVTRANREGVALLNAAQVEPAVGSPSHGTLPQTVARRDGGTWLISGRKIYTTGIPLLKWALVLAVTDETEPRLGSFLVPTDAPGLRVERTWNAVGMRATRSDDIVLENVAIPYEDTIDLAPASAGIRRDERESAWYFGLVPAVYDGAAHAARDWLVNFAASRTPGSLGAPLSSLPRFHDGVGQIEVLLGINRRLLRGLAEDYDLGRPFGADAVIVKHAVIENAQAATLIALDLGGNPGINRDNPLERHHRDSLGGKAHAPQNNLIRTNLGRAAFARHAAGTAAE</sequence>
<dbReference type="InterPro" id="IPR046373">
    <property type="entry name" value="Acyl-CoA_Oxase/DH_mid-dom_sf"/>
</dbReference>
<dbReference type="PANTHER" id="PTHR43831:SF1">
    <property type="entry name" value="ISOBUTYRYL-COA DEHYDROGENASE, MITOCHONDRIAL"/>
    <property type="match status" value="1"/>
</dbReference>
<proteinExistence type="predicted"/>
<keyword evidence="2" id="KW-0560">Oxidoreductase</keyword>
<evidence type="ECO:0000259" key="4">
    <source>
        <dbReference type="Pfam" id="PF02771"/>
    </source>
</evidence>
<feature type="domain" description="Acyl-CoA oxidase/dehydrogenase middle" evidence="3">
    <location>
        <begin position="127"/>
        <end position="217"/>
    </location>
</feature>
<feature type="domain" description="Acyl-CoA dehydrogenase/oxidase N-terminal" evidence="4">
    <location>
        <begin position="17"/>
        <end position="90"/>
    </location>
</feature>
<dbReference type="EMBL" id="JAASQI010000006">
    <property type="protein sequence ID" value="NIJ58956.1"/>
    <property type="molecule type" value="Genomic_DNA"/>
</dbReference>
<dbReference type="InterPro" id="IPR037069">
    <property type="entry name" value="AcylCoA_DH/ox_N_sf"/>
</dbReference>
<keyword evidence="7" id="KW-1185">Reference proteome</keyword>
<protein>
    <submittedName>
        <fullName evidence="6">Alkylation response protein AidB-like acyl-CoA dehydrogenase</fullName>
    </submittedName>
</protein>
<feature type="domain" description="Acyl-CoA dehydrogenase C-terminal" evidence="5">
    <location>
        <begin position="254"/>
        <end position="367"/>
    </location>
</feature>
<dbReference type="CDD" id="cd00567">
    <property type="entry name" value="ACAD"/>
    <property type="match status" value="1"/>
</dbReference>
<dbReference type="Gene3D" id="2.40.110.10">
    <property type="entry name" value="Butyryl-CoA Dehydrogenase, subunit A, domain 2"/>
    <property type="match status" value="1"/>
</dbReference>
<evidence type="ECO:0000259" key="5">
    <source>
        <dbReference type="Pfam" id="PF08028"/>
    </source>
</evidence>
<organism evidence="6 7">
    <name type="scientific">Pseudochelatococcus lubricantis</name>
    <dbReference type="NCBI Taxonomy" id="1538102"/>
    <lineage>
        <taxon>Bacteria</taxon>
        <taxon>Pseudomonadati</taxon>
        <taxon>Pseudomonadota</taxon>
        <taxon>Alphaproteobacteria</taxon>
        <taxon>Hyphomicrobiales</taxon>
        <taxon>Chelatococcaceae</taxon>
        <taxon>Pseudochelatococcus</taxon>
    </lineage>
</organism>
<dbReference type="PANTHER" id="PTHR43831">
    <property type="entry name" value="ISOBUTYRYL-COA DEHYDROGENASE"/>
    <property type="match status" value="1"/>
</dbReference>
<dbReference type="InterPro" id="IPR009100">
    <property type="entry name" value="AcylCoA_DH/oxidase_NM_dom_sf"/>
</dbReference>
<accession>A0ABX0V764</accession>
<dbReference type="SUPFAM" id="SSF56645">
    <property type="entry name" value="Acyl-CoA dehydrogenase NM domain-like"/>
    <property type="match status" value="1"/>
</dbReference>
<gene>
    <name evidence="6" type="ORF">FHS82_002811</name>
</gene>
<dbReference type="InterPro" id="IPR006091">
    <property type="entry name" value="Acyl-CoA_Oxase/DH_mid-dom"/>
</dbReference>
<dbReference type="Pfam" id="PF08028">
    <property type="entry name" value="Acyl-CoA_dh_2"/>
    <property type="match status" value="1"/>
</dbReference>
<dbReference type="PIRSF" id="PIRSF016578">
    <property type="entry name" value="HsaA"/>
    <property type="match status" value="1"/>
</dbReference>
<dbReference type="Pfam" id="PF02771">
    <property type="entry name" value="Acyl-CoA_dh_N"/>
    <property type="match status" value="1"/>
</dbReference>
<evidence type="ECO:0000256" key="1">
    <source>
        <dbReference type="ARBA" id="ARBA00022630"/>
    </source>
</evidence>
<evidence type="ECO:0000313" key="7">
    <source>
        <dbReference type="Proteomes" id="UP001429580"/>
    </source>
</evidence>
<dbReference type="RefSeq" id="WP_166953817.1">
    <property type="nucleotide sequence ID" value="NZ_JAASQI010000006.1"/>
</dbReference>
<dbReference type="InterPro" id="IPR013786">
    <property type="entry name" value="AcylCoA_DH/ox_N"/>
</dbReference>
<dbReference type="InterPro" id="IPR013107">
    <property type="entry name" value="Acyl-CoA_DH_C"/>
</dbReference>
<evidence type="ECO:0000259" key="3">
    <source>
        <dbReference type="Pfam" id="PF02770"/>
    </source>
</evidence>
<dbReference type="SUPFAM" id="SSF47203">
    <property type="entry name" value="Acyl-CoA dehydrogenase C-terminal domain-like"/>
    <property type="match status" value="1"/>
</dbReference>
<dbReference type="Gene3D" id="1.20.140.10">
    <property type="entry name" value="Butyryl-CoA Dehydrogenase, subunit A, domain 3"/>
    <property type="match status" value="1"/>
</dbReference>
<reference evidence="6 7" key="1">
    <citation type="submission" date="2020-03" db="EMBL/GenBank/DDBJ databases">
        <title>Genomic Encyclopedia of Type Strains, Phase IV (KMG-IV): sequencing the most valuable type-strain genomes for metagenomic binning, comparative biology and taxonomic classification.</title>
        <authorList>
            <person name="Goeker M."/>
        </authorList>
    </citation>
    <scope>NUCLEOTIDE SEQUENCE [LARGE SCALE GENOMIC DNA]</scope>
    <source>
        <strain evidence="6 7">DSM 103870</strain>
    </source>
</reference>
<dbReference type="InterPro" id="IPR052547">
    <property type="entry name" value="Mito_Isobutyryl-CoADH"/>
</dbReference>
<dbReference type="Pfam" id="PF02770">
    <property type="entry name" value="Acyl-CoA_dh_M"/>
    <property type="match status" value="1"/>
</dbReference>
<evidence type="ECO:0000313" key="6">
    <source>
        <dbReference type="EMBL" id="NIJ58956.1"/>
    </source>
</evidence>
<evidence type="ECO:0000256" key="2">
    <source>
        <dbReference type="ARBA" id="ARBA00023002"/>
    </source>
</evidence>
<dbReference type="InterPro" id="IPR036250">
    <property type="entry name" value="AcylCo_DH-like_C"/>
</dbReference>
<dbReference type="Gene3D" id="1.10.540.10">
    <property type="entry name" value="Acyl-CoA dehydrogenase/oxidase, N-terminal domain"/>
    <property type="match status" value="1"/>
</dbReference>
<dbReference type="Proteomes" id="UP001429580">
    <property type="component" value="Unassembled WGS sequence"/>
</dbReference>
<name>A0ABX0V764_9HYPH</name>
<keyword evidence="1" id="KW-0285">Flavoprotein</keyword>
<comment type="caution">
    <text evidence="6">The sequence shown here is derived from an EMBL/GenBank/DDBJ whole genome shotgun (WGS) entry which is preliminary data.</text>
</comment>